<protein>
    <recommendedName>
        <fullName evidence="10">G-protein coupled receptors family 3 profile domain-containing protein</fullName>
    </recommendedName>
</protein>
<evidence type="ECO:0000256" key="2">
    <source>
        <dbReference type="ARBA" id="ARBA00022692"/>
    </source>
</evidence>
<dbReference type="GO" id="GO:0038039">
    <property type="term" value="C:G protein-coupled receptor heterodimeric complex"/>
    <property type="evidence" value="ECO:0007669"/>
    <property type="project" value="TreeGrafter"/>
</dbReference>
<keyword evidence="6" id="KW-0675">Receptor</keyword>
<name>A0A7S4QZR1_9STRA</name>
<feature type="transmembrane region" description="Helical" evidence="9">
    <location>
        <begin position="598"/>
        <end position="622"/>
    </location>
</feature>
<dbReference type="PANTHER" id="PTHR10519">
    <property type="entry name" value="GABA-B RECEPTOR"/>
    <property type="match status" value="1"/>
</dbReference>
<dbReference type="EMBL" id="HBNS01012736">
    <property type="protein sequence ID" value="CAE4598421.1"/>
    <property type="molecule type" value="Transcribed_RNA"/>
</dbReference>
<keyword evidence="2 9" id="KW-0812">Transmembrane</keyword>
<feature type="transmembrane region" description="Helical" evidence="9">
    <location>
        <begin position="444"/>
        <end position="466"/>
    </location>
</feature>
<keyword evidence="3 9" id="KW-1133">Transmembrane helix</keyword>
<keyword evidence="4" id="KW-0297">G-protein coupled receptor</keyword>
<feature type="transmembrane region" description="Helical" evidence="9">
    <location>
        <begin position="539"/>
        <end position="556"/>
    </location>
</feature>
<dbReference type="PROSITE" id="PS50259">
    <property type="entry name" value="G_PROTEIN_RECEP_F3_4"/>
    <property type="match status" value="1"/>
</dbReference>
<dbReference type="Gene3D" id="3.30.450.20">
    <property type="entry name" value="PAS domain"/>
    <property type="match status" value="1"/>
</dbReference>
<evidence type="ECO:0000256" key="8">
    <source>
        <dbReference type="ARBA" id="ARBA00023224"/>
    </source>
</evidence>
<dbReference type="GO" id="GO:0004965">
    <property type="term" value="F:G protein-coupled GABA receptor activity"/>
    <property type="evidence" value="ECO:0007669"/>
    <property type="project" value="InterPro"/>
</dbReference>
<feature type="transmembrane region" description="Helical" evidence="9">
    <location>
        <begin position="375"/>
        <end position="398"/>
    </location>
</feature>
<evidence type="ECO:0000313" key="11">
    <source>
        <dbReference type="EMBL" id="CAE4598421.1"/>
    </source>
</evidence>
<evidence type="ECO:0000256" key="9">
    <source>
        <dbReference type="SAM" id="Phobius"/>
    </source>
</evidence>
<dbReference type="Pfam" id="PF00003">
    <property type="entry name" value="7tm_3"/>
    <property type="match status" value="1"/>
</dbReference>
<dbReference type="InterPro" id="IPR017978">
    <property type="entry name" value="GPCR_3_C"/>
</dbReference>
<evidence type="ECO:0000256" key="6">
    <source>
        <dbReference type="ARBA" id="ARBA00023170"/>
    </source>
</evidence>
<keyword evidence="5 9" id="KW-0472">Membrane</keyword>
<evidence type="ECO:0000256" key="7">
    <source>
        <dbReference type="ARBA" id="ARBA00023180"/>
    </source>
</evidence>
<dbReference type="InterPro" id="IPR029151">
    <property type="entry name" value="Sensor-like_sf"/>
</dbReference>
<evidence type="ECO:0000256" key="4">
    <source>
        <dbReference type="ARBA" id="ARBA00023040"/>
    </source>
</evidence>
<keyword evidence="7" id="KW-0325">Glycoprotein</keyword>
<proteinExistence type="predicted"/>
<dbReference type="AlphaFoldDB" id="A0A7S4QZR1"/>
<evidence type="ECO:0000259" key="10">
    <source>
        <dbReference type="PROSITE" id="PS50259"/>
    </source>
</evidence>
<reference evidence="11" key="1">
    <citation type="submission" date="2021-01" db="EMBL/GenBank/DDBJ databases">
        <authorList>
            <person name="Corre E."/>
            <person name="Pelletier E."/>
            <person name="Niang G."/>
            <person name="Scheremetjew M."/>
            <person name="Finn R."/>
            <person name="Kale V."/>
            <person name="Holt S."/>
            <person name="Cochrane G."/>
            <person name="Meng A."/>
            <person name="Brown T."/>
            <person name="Cohen L."/>
        </authorList>
    </citation>
    <scope>NUCLEOTIDE SEQUENCE</scope>
    <source>
        <strain evidence="11">GSO104</strain>
    </source>
</reference>
<evidence type="ECO:0000256" key="5">
    <source>
        <dbReference type="ARBA" id="ARBA00023136"/>
    </source>
</evidence>
<feature type="domain" description="G-protein coupled receptors family 3 profile" evidence="10">
    <location>
        <begin position="375"/>
        <end position="617"/>
    </location>
</feature>
<gene>
    <name evidence="11" type="ORF">DBRI00130_LOCUS10281</name>
</gene>
<dbReference type="SUPFAM" id="SSF103190">
    <property type="entry name" value="Sensory domain-like"/>
    <property type="match status" value="1"/>
</dbReference>
<organism evidence="11">
    <name type="scientific">Ditylum brightwellii</name>
    <dbReference type="NCBI Taxonomy" id="49249"/>
    <lineage>
        <taxon>Eukaryota</taxon>
        <taxon>Sar</taxon>
        <taxon>Stramenopiles</taxon>
        <taxon>Ochrophyta</taxon>
        <taxon>Bacillariophyta</taxon>
        <taxon>Mediophyceae</taxon>
        <taxon>Lithodesmiophycidae</taxon>
        <taxon>Lithodesmiales</taxon>
        <taxon>Lithodesmiaceae</taxon>
        <taxon>Ditylum</taxon>
    </lineage>
</organism>
<dbReference type="InterPro" id="IPR002455">
    <property type="entry name" value="GPCR3_GABA-B"/>
</dbReference>
<evidence type="ECO:0000256" key="1">
    <source>
        <dbReference type="ARBA" id="ARBA00004141"/>
    </source>
</evidence>
<feature type="transmembrane region" description="Helical" evidence="9">
    <location>
        <begin position="410"/>
        <end position="432"/>
    </location>
</feature>
<accession>A0A7S4QZR1</accession>
<feature type="transmembrane region" description="Helical" evidence="9">
    <location>
        <begin position="486"/>
        <end position="507"/>
    </location>
</feature>
<sequence>MEDGTFLGYFAPFGTYREPGDGFRMQNVPAKYKKFLGTCVDPYNGTQKNCIQEDGFDYIECIDDCVLEPCHGDADSWCLPYQHKKAISEDDLGFVPRTYYCIDEIGTFTEEQGAVISDVFDTSSRTTCYFGDNVTPVNRTISGDFLYCGGDGEICDGTFVGGYRSRNYDPRWRTWYKETKDYQKSMWSKPYPFFSTFEIGITYSTPFYSIEDDKKIFKGVLAVDYSFEVLRAFLKEAYSDKDGISVLICEESNPYYVIGSSTGTKAAKTVLLSDLLTPCKDSSSQKCTVVRSAPNDLSEHPMDITLARAHSSHKQEGFPSGTWISSKESDDFGSRAFISVSFVFEIPNENLRWRILTVMPTEKVAMDSVTTGSTLFVVLIAAGLLGALMCTALFLAYYRRRFNYAVMVSDWRFTSAFIIGCVALNGSTFFLLGESTDVMCMLRVWSFHYLIIATLSPLLVKVWRIYQLVGSSASRFRRHTISHTKLALYMLPFHVVQLLILTVFSVIDPPKAKEWIEISSNSHHITCGRNSNAFRITELIFEGSLVLIGCILAYKSRNLDPRFGETKQILFSIYNICFIGVLTVLVSNLTDLEEAQTFVLQAIAIFWATVISSCAFVLSRLIEIKRSNAFRSNTSTTNLQQNEISGDLSFRINPPQQSVVSEKL</sequence>
<keyword evidence="8" id="KW-0807">Transducer</keyword>
<feature type="transmembrane region" description="Helical" evidence="9">
    <location>
        <begin position="568"/>
        <end position="586"/>
    </location>
</feature>
<evidence type="ECO:0000256" key="3">
    <source>
        <dbReference type="ARBA" id="ARBA00022989"/>
    </source>
</evidence>
<dbReference type="PANTHER" id="PTHR10519:SF20">
    <property type="entry name" value="G-PROTEIN COUPLED RECEPTOR 156-RELATED"/>
    <property type="match status" value="1"/>
</dbReference>
<comment type="subcellular location">
    <subcellularLocation>
        <location evidence="1">Membrane</location>
        <topology evidence="1">Multi-pass membrane protein</topology>
    </subcellularLocation>
</comment>